<keyword evidence="4" id="KW-1133">Transmembrane helix</keyword>
<keyword evidence="4" id="KW-0812">Transmembrane</keyword>
<dbReference type="Pfam" id="PF19300">
    <property type="entry name" value="BPD_transp_1_N"/>
    <property type="match status" value="1"/>
</dbReference>
<gene>
    <name evidence="6" type="ORF">METZ01_LOCUS488818</name>
</gene>
<name>A0A383CV48_9ZZZZ</name>
<evidence type="ECO:0000256" key="4">
    <source>
        <dbReference type="SAM" id="Phobius"/>
    </source>
</evidence>
<dbReference type="AlphaFoldDB" id="A0A383CV48"/>
<reference evidence="6" key="1">
    <citation type="submission" date="2018-05" db="EMBL/GenBank/DDBJ databases">
        <authorList>
            <person name="Lanie J.A."/>
            <person name="Ng W.-L."/>
            <person name="Kazmierczak K.M."/>
            <person name="Andrzejewski T.M."/>
            <person name="Davidsen T.M."/>
            <person name="Wayne K.J."/>
            <person name="Tettelin H."/>
            <person name="Glass J.I."/>
            <person name="Rusch D."/>
            <person name="Podicherti R."/>
            <person name="Tsui H.-C.T."/>
            <person name="Winkler M.E."/>
        </authorList>
    </citation>
    <scope>NUCLEOTIDE SEQUENCE</scope>
</reference>
<keyword evidence="2" id="KW-0813">Transport</keyword>
<keyword evidence="3" id="KW-1003">Cell membrane</keyword>
<evidence type="ECO:0000256" key="2">
    <source>
        <dbReference type="ARBA" id="ARBA00022448"/>
    </source>
</evidence>
<dbReference type="PANTHER" id="PTHR43163:SF6">
    <property type="entry name" value="DIPEPTIDE TRANSPORT SYSTEM PERMEASE PROTEIN DPPB-RELATED"/>
    <property type="match status" value="1"/>
</dbReference>
<keyword evidence="4" id="KW-0472">Membrane</keyword>
<evidence type="ECO:0000256" key="3">
    <source>
        <dbReference type="ARBA" id="ARBA00022475"/>
    </source>
</evidence>
<proteinExistence type="predicted"/>
<sequence>MKQFLIRRIFYAVVAILGGTLIIFFLSRASGDPRVLFIDEYGGGPGDEVWEKMGRELGLDKPVPIQYAIWLKKSLTGDFGTSLALQ</sequence>
<organism evidence="6">
    <name type="scientific">marine metagenome</name>
    <dbReference type="NCBI Taxonomy" id="408172"/>
    <lineage>
        <taxon>unclassified sequences</taxon>
        <taxon>metagenomes</taxon>
        <taxon>ecological metagenomes</taxon>
    </lineage>
</organism>
<feature type="transmembrane region" description="Helical" evidence="4">
    <location>
        <begin position="9"/>
        <end position="27"/>
    </location>
</feature>
<comment type="subcellular location">
    <subcellularLocation>
        <location evidence="1">Cell membrane</location>
        <topology evidence="1">Multi-pass membrane protein</topology>
    </subcellularLocation>
</comment>
<feature type="domain" description="ABC transporter type 1 GsiC-like N-terminal" evidence="5">
    <location>
        <begin position="1"/>
        <end position="77"/>
    </location>
</feature>
<dbReference type="PANTHER" id="PTHR43163">
    <property type="entry name" value="DIPEPTIDE TRANSPORT SYSTEM PERMEASE PROTEIN DPPB-RELATED"/>
    <property type="match status" value="1"/>
</dbReference>
<evidence type="ECO:0000313" key="6">
    <source>
        <dbReference type="EMBL" id="SVE35964.1"/>
    </source>
</evidence>
<dbReference type="InterPro" id="IPR045621">
    <property type="entry name" value="BPD_transp_1_N"/>
</dbReference>
<dbReference type="EMBL" id="UINC01211880">
    <property type="protein sequence ID" value="SVE35964.1"/>
    <property type="molecule type" value="Genomic_DNA"/>
</dbReference>
<feature type="non-terminal residue" evidence="6">
    <location>
        <position position="86"/>
    </location>
</feature>
<evidence type="ECO:0000259" key="5">
    <source>
        <dbReference type="Pfam" id="PF19300"/>
    </source>
</evidence>
<dbReference type="GO" id="GO:0005886">
    <property type="term" value="C:plasma membrane"/>
    <property type="evidence" value="ECO:0007669"/>
    <property type="project" value="UniProtKB-SubCell"/>
</dbReference>
<protein>
    <recommendedName>
        <fullName evidence="5">ABC transporter type 1 GsiC-like N-terminal domain-containing protein</fullName>
    </recommendedName>
</protein>
<dbReference type="GO" id="GO:0071916">
    <property type="term" value="F:dipeptide transmembrane transporter activity"/>
    <property type="evidence" value="ECO:0007669"/>
    <property type="project" value="TreeGrafter"/>
</dbReference>
<evidence type="ECO:0000256" key="1">
    <source>
        <dbReference type="ARBA" id="ARBA00004651"/>
    </source>
</evidence>
<accession>A0A383CV48</accession>